<comment type="subcellular location">
    <subcellularLocation>
        <location evidence="1">Cell membrane</location>
        <topology evidence="1">Multi-pass membrane protein</topology>
    </subcellularLocation>
</comment>
<evidence type="ECO:0000313" key="8">
    <source>
        <dbReference type="Proteomes" id="UP000557688"/>
    </source>
</evidence>
<keyword evidence="4 6" id="KW-1133">Transmembrane helix</keyword>
<name>A0A839UWH3_9PROT</name>
<dbReference type="Pfam" id="PF03739">
    <property type="entry name" value="LptF_LptG"/>
    <property type="match status" value="1"/>
</dbReference>
<gene>
    <name evidence="7" type="ORF">FHR90_001972</name>
</gene>
<dbReference type="Proteomes" id="UP000557688">
    <property type="component" value="Unassembled WGS sequence"/>
</dbReference>
<feature type="transmembrane region" description="Helical" evidence="6">
    <location>
        <begin position="104"/>
        <end position="125"/>
    </location>
</feature>
<dbReference type="PANTHER" id="PTHR33529:SF2">
    <property type="entry name" value="LIPOPOLYSACCHARIDE EXPORT SYSTEM PERMEASE PROTEIN LPTG"/>
    <property type="match status" value="1"/>
</dbReference>
<feature type="transmembrane region" description="Helical" evidence="6">
    <location>
        <begin position="20"/>
        <end position="40"/>
    </location>
</feature>
<keyword evidence="2" id="KW-1003">Cell membrane</keyword>
<dbReference type="EMBL" id="JACHXV010000006">
    <property type="protein sequence ID" value="MBB3174136.1"/>
    <property type="molecule type" value="Genomic_DNA"/>
</dbReference>
<evidence type="ECO:0000256" key="1">
    <source>
        <dbReference type="ARBA" id="ARBA00004651"/>
    </source>
</evidence>
<feature type="transmembrane region" description="Helical" evidence="6">
    <location>
        <begin position="318"/>
        <end position="336"/>
    </location>
</feature>
<keyword evidence="3 6" id="KW-0812">Transmembrane</keyword>
<dbReference type="InterPro" id="IPR005495">
    <property type="entry name" value="LptG/LptF_permease"/>
</dbReference>
<dbReference type="AlphaFoldDB" id="A0A839UWH3"/>
<keyword evidence="8" id="KW-1185">Reference proteome</keyword>
<dbReference type="GO" id="GO:0015920">
    <property type="term" value="P:lipopolysaccharide transport"/>
    <property type="evidence" value="ECO:0007669"/>
    <property type="project" value="TreeGrafter"/>
</dbReference>
<reference evidence="7 8" key="1">
    <citation type="submission" date="2020-08" db="EMBL/GenBank/DDBJ databases">
        <title>Genomic Encyclopedia of Type Strains, Phase III (KMG-III): the genomes of soil and plant-associated and newly described type strains.</title>
        <authorList>
            <person name="Whitman W."/>
        </authorList>
    </citation>
    <scope>NUCLEOTIDE SEQUENCE [LARGE SCALE GENOMIC DNA]</scope>
    <source>
        <strain evidence="7 8">CECT 8088</strain>
    </source>
</reference>
<proteinExistence type="predicted"/>
<feature type="transmembrane region" description="Helical" evidence="6">
    <location>
        <begin position="348"/>
        <end position="365"/>
    </location>
</feature>
<evidence type="ECO:0000313" key="7">
    <source>
        <dbReference type="EMBL" id="MBB3174136.1"/>
    </source>
</evidence>
<dbReference type="GO" id="GO:0043190">
    <property type="term" value="C:ATP-binding cassette (ABC) transporter complex"/>
    <property type="evidence" value="ECO:0007669"/>
    <property type="project" value="TreeGrafter"/>
</dbReference>
<keyword evidence="5 6" id="KW-0472">Membrane</keyword>
<evidence type="ECO:0000256" key="4">
    <source>
        <dbReference type="ARBA" id="ARBA00022989"/>
    </source>
</evidence>
<dbReference type="PANTHER" id="PTHR33529">
    <property type="entry name" value="SLR0882 PROTEIN-RELATED"/>
    <property type="match status" value="1"/>
</dbReference>
<evidence type="ECO:0000256" key="6">
    <source>
        <dbReference type="SAM" id="Phobius"/>
    </source>
</evidence>
<sequence length="404" mass="43928">MPVSPRLSGTLMAYLVRLGVRPFLVTLGILLPALLLERLLRLFNLVATENVRAGSMLRIILDLVPHYLGLALPAAMFVGIYAVIARLSADHELDAMQNAGFSLGAISVPFMAIGVVFAIGGFFLYDELQPLARYAYRADFTAATSGNWNGVVPPGEIIHLAPGTVMTADQSHPGSGRLAGVLLDQHLADGTEKITTARSGRLLVARGGGRVEIWLDDARQFTRTPDGRLDVATTPSLATSRSFAATLARFRPRGNDEREMTWGELRRMRAMPDPRIPRRRLDGEISARLVRALSMALLPVLAVPFGVTAQRSGRQSGIVAGIVVLVLYYHLIQLAQSVGTAGLLDPRPLLWGVFALFAAFCFVAFRRASRRMGDGLLDRAIDMMAGLPARLRRIRSRQQASGTP</sequence>
<feature type="transmembrane region" description="Helical" evidence="6">
    <location>
        <begin position="60"/>
        <end position="84"/>
    </location>
</feature>
<organism evidence="7 8">
    <name type="scientific">Endobacter medicaginis</name>
    <dbReference type="NCBI Taxonomy" id="1181271"/>
    <lineage>
        <taxon>Bacteria</taxon>
        <taxon>Pseudomonadati</taxon>
        <taxon>Pseudomonadota</taxon>
        <taxon>Alphaproteobacteria</taxon>
        <taxon>Acetobacterales</taxon>
        <taxon>Acetobacteraceae</taxon>
        <taxon>Endobacter</taxon>
    </lineage>
</organism>
<evidence type="ECO:0000256" key="3">
    <source>
        <dbReference type="ARBA" id="ARBA00022692"/>
    </source>
</evidence>
<protein>
    <submittedName>
        <fullName evidence="7">Lipopolysaccharide export system permease protein</fullName>
    </submittedName>
</protein>
<evidence type="ECO:0000256" key="5">
    <source>
        <dbReference type="ARBA" id="ARBA00023136"/>
    </source>
</evidence>
<evidence type="ECO:0000256" key="2">
    <source>
        <dbReference type="ARBA" id="ARBA00022475"/>
    </source>
</evidence>
<accession>A0A839UWH3</accession>
<comment type="caution">
    <text evidence="7">The sequence shown here is derived from an EMBL/GenBank/DDBJ whole genome shotgun (WGS) entry which is preliminary data.</text>
</comment>
<dbReference type="RefSeq" id="WP_183275141.1">
    <property type="nucleotide sequence ID" value="NZ_JACHXV010000006.1"/>
</dbReference>